<evidence type="ECO:0000313" key="3">
    <source>
        <dbReference type="Proteomes" id="UP001303647"/>
    </source>
</evidence>
<feature type="signal peptide" evidence="1">
    <location>
        <begin position="1"/>
        <end position="19"/>
    </location>
</feature>
<sequence>MKVSTLLVAAVSYLGLASAAAIANPDGDDVLEARNIEPRRCFKSGANFANQRANARDAAAKACKGPLKGKYYKRETRVRCYGIGGGKHVKLTVGLTGSNAPGERTLGYSECYDGLLSEIMNCGKGGDTTYGRWRFRADPNEGSC</sequence>
<reference evidence="2" key="2">
    <citation type="submission" date="2023-05" db="EMBL/GenBank/DDBJ databases">
        <authorList>
            <consortium name="Lawrence Berkeley National Laboratory"/>
            <person name="Steindorff A."/>
            <person name="Hensen N."/>
            <person name="Bonometti L."/>
            <person name="Westerberg I."/>
            <person name="Brannstrom I.O."/>
            <person name="Guillou S."/>
            <person name="Cros-Aarteil S."/>
            <person name="Calhoun S."/>
            <person name="Haridas S."/>
            <person name="Kuo A."/>
            <person name="Mondo S."/>
            <person name="Pangilinan J."/>
            <person name="Riley R."/>
            <person name="Labutti K."/>
            <person name="Andreopoulos B."/>
            <person name="Lipzen A."/>
            <person name="Chen C."/>
            <person name="Yanf M."/>
            <person name="Daum C."/>
            <person name="Ng V."/>
            <person name="Clum A."/>
            <person name="Ohm R."/>
            <person name="Martin F."/>
            <person name="Silar P."/>
            <person name="Natvig D."/>
            <person name="Lalanne C."/>
            <person name="Gautier V."/>
            <person name="Ament-Velasquez S.L."/>
            <person name="Kruys A."/>
            <person name="Hutchinson M.I."/>
            <person name="Powell A.J."/>
            <person name="Barry K."/>
            <person name="Miller A.N."/>
            <person name="Grigoriev I.V."/>
            <person name="Debuchy R."/>
            <person name="Gladieux P."/>
            <person name="Thoren M.H."/>
            <person name="Johannesson H."/>
        </authorList>
    </citation>
    <scope>NUCLEOTIDE SEQUENCE</scope>
    <source>
        <strain evidence="2">CBS 359.72</strain>
    </source>
</reference>
<evidence type="ECO:0000256" key="1">
    <source>
        <dbReference type="SAM" id="SignalP"/>
    </source>
</evidence>
<accession>A0AAN7CJH9</accession>
<dbReference type="AlphaFoldDB" id="A0AAN7CJH9"/>
<name>A0AAN7CJH9_9PEZI</name>
<organism evidence="2 3">
    <name type="scientific">Corynascus novoguineensis</name>
    <dbReference type="NCBI Taxonomy" id="1126955"/>
    <lineage>
        <taxon>Eukaryota</taxon>
        <taxon>Fungi</taxon>
        <taxon>Dikarya</taxon>
        <taxon>Ascomycota</taxon>
        <taxon>Pezizomycotina</taxon>
        <taxon>Sordariomycetes</taxon>
        <taxon>Sordariomycetidae</taxon>
        <taxon>Sordariales</taxon>
        <taxon>Chaetomiaceae</taxon>
        <taxon>Corynascus</taxon>
    </lineage>
</organism>
<comment type="caution">
    <text evidence="2">The sequence shown here is derived from an EMBL/GenBank/DDBJ whole genome shotgun (WGS) entry which is preliminary data.</text>
</comment>
<reference evidence="2" key="1">
    <citation type="journal article" date="2023" name="Mol. Phylogenet. Evol.">
        <title>Genome-scale phylogeny and comparative genomics of the fungal order Sordariales.</title>
        <authorList>
            <person name="Hensen N."/>
            <person name="Bonometti L."/>
            <person name="Westerberg I."/>
            <person name="Brannstrom I.O."/>
            <person name="Guillou S."/>
            <person name="Cros-Aarteil S."/>
            <person name="Calhoun S."/>
            <person name="Haridas S."/>
            <person name="Kuo A."/>
            <person name="Mondo S."/>
            <person name="Pangilinan J."/>
            <person name="Riley R."/>
            <person name="LaButti K."/>
            <person name="Andreopoulos B."/>
            <person name="Lipzen A."/>
            <person name="Chen C."/>
            <person name="Yan M."/>
            <person name="Daum C."/>
            <person name="Ng V."/>
            <person name="Clum A."/>
            <person name="Steindorff A."/>
            <person name="Ohm R.A."/>
            <person name="Martin F."/>
            <person name="Silar P."/>
            <person name="Natvig D.O."/>
            <person name="Lalanne C."/>
            <person name="Gautier V."/>
            <person name="Ament-Velasquez S.L."/>
            <person name="Kruys A."/>
            <person name="Hutchinson M.I."/>
            <person name="Powell A.J."/>
            <person name="Barry K."/>
            <person name="Miller A.N."/>
            <person name="Grigoriev I.V."/>
            <person name="Debuchy R."/>
            <person name="Gladieux P."/>
            <person name="Hiltunen Thoren M."/>
            <person name="Johannesson H."/>
        </authorList>
    </citation>
    <scope>NUCLEOTIDE SEQUENCE</scope>
    <source>
        <strain evidence="2">CBS 359.72</strain>
    </source>
</reference>
<gene>
    <name evidence="2" type="ORF">C7999DRAFT_18378</name>
</gene>
<evidence type="ECO:0000313" key="2">
    <source>
        <dbReference type="EMBL" id="KAK4243253.1"/>
    </source>
</evidence>
<evidence type="ECO:0008006" key="4">
    <source>
        <dbReference type="Google" id="ProtNLM"/>
    </source>
</evidence>
<feature type="chain" id="PRO_5042847190" description="Secreted protein" evidence="1">
    <location>
        <begin position="20"/>
        <end position="144"/>
    </location>
</feature>
<protein>
    <recommendedName>
        <fullName evidence="4">Secreted protein</fullName>
    </recommendedName>
</protein>
<dbReference type="Proteomes" id="UP001303647">
    <property type="component" value="Unassembled WGS sequence"/>
</dbReference>
<dbReference type="EMBL" id="MU857842">
    <property type="protein sequence ID" value="KAK4243253.1"/>
    <property type="molecule type" value="Genomic_DNA"/>
</dbReference>
<keyword evidence="1" id="KW-0732">Signal</keyword>
<keyword evidence="3" id="KW-1185">Reference proteome</keyword>
<proteinExistence type="predicted"/>